<accession>A0A6A6GT04</accession>
<evidence type="ECO:0000313" key="3">
    <source>
        <dbReference type="Proteomes" id="UP000800092"/>
    </source>
</evidence>
<organism evidence="2 3">
    <name type="scientific">Viridothelium virens</name>
    <name type="common">Speckled blister lichen</name>
    <name type="synonym">Trypethelium virens</name>
    <dbReference type="NCBI Taxonomy" id="1048519"/>
    <lineage>
        <taxon>Eukaryota</taxon>
        <taxon>Fungi</taxon>
        <taxon>Dikarya</taxon>
        <taxon>Ascomycota</taxon>
        <taxon>Pezizomycotina</taxon>
        <taxon>Dothideomycetes</taxon>
        <taxon>Dothideomycetes incertae sedis</taxon>
        <taxon>Trypetheliales</taxon>
        <taxon>Trypetheliaceae</taxon>
        <taxon>Viridothelium</taxon>
    </lineage>
</organism>
<protein>
    <submittedName>
        <fullName evidence="2">Uncharacterized protein</fullName>
    </submittedName>
</protein>
<feature type="compositionally biased region" description="Polar residues" evidence="1">
    <location>
        <begin position="108"/>
        <end position="120"/>
    </location>
</feature>
<keyword evidence="3" id="KW-1185">Reference proteome</keyword>
<evidence type="ECO:0000256" key="1">
    <source>
        <dbReference type="SAM" id="MobiDB-lite"/>
    </source>
</evidence>
<dbReference type="AlphaFoldDB" id="A0A6A6GT04"/>
<dbReference type="Proteomes" id="UP000800092">
    <property type="component" value="Unassembled WGS sequence"/>
</dbReference>
<evidence type="ECO:0000313" key="2">
    <source>
        <dbReference type="EMBL" id="KAF2228855.1"/>
    </source>
</evidence>
<proteinExistence type="predicted"/>
<gene>
    <name evidence="2" type="ORF">EV356DRAFT_512151</name>
</gene>
<feature type="region of interest" description="Disordered" evidence="1">
    <location>
        <begin position="70"/>
        <end position="134"/>
    </location>
</feature>
<feature type="region of interest" description="Disordered" evidence="1">
    <location>
        <begin position="1"/>
        <end position="27"/>
    </location>
</feature>
<name>A0A6A6GT04_VIRVR</name>
<sequence>MSHPESRPSLATLIESSVSGANNGEERPLHIVTAGGQDDNQVIHTPRATLFGDDSLLSSLASMNNDLRVSRHGHCKSMQNPTTETDSEDGLYDPDPRDLLPPPASPLRTHTSNLHGPSQATDSSLTPTDPPPTHLRVWEVKHGLEFGKRNAWAVKLWKARRSFLAVEL</sequence>
<reference evidence="2" key="1">
    <citation type="journal article" date="2020" name="Stud. Mycol.">
        <title>101 Dothideomycetes genomes: a test case for predicting lifestyles and emergence of pathogens.</title>
        <authorList>
            <person name="Haridas S."/>
            <person name="Albert R."/>
            <person name="Binder M."/>
            <person name="Bloem J."/>
            <person name="Labutti K."/>
            <person name="Salamov A."/>
            <person name="Andreopoulos B."/>
            <person name="Baker S."/>
            <person name="Barry K."/>
            <person name="Bills G."/>
            <person name="Bluhm B."/>
            <person name="Cannon C."/>
            <person name="Castanera R."/>
            <person name="Culley D."/>
            <person name="Daum C."/>
            <person name="Ezra D."/>
            <person name="Gonzalez J."/>
            <person name="Henrissat B."/>
            <person name="Kuo A."/>
            <person name="Liang C."/>
            <person name="Lipzen A."/>
            <person name="Lutzoni F."/>
            <person name="Magnuson J."/>
            <person name="Mondo S."/>
            <person name="Nolan M."/>
            <person name="Ohm R."/>
            <person name="Pangilinan J."/>
            <person name="Park H.-J."/>
            <person name="Ramirez L."/>
            <person name="Alfaro M."/>
            <person name="Sun H."/>
            <person name="Tritt A."/>
            <person name="Yoshinaga Y."/>
            <person name="Zwiers L.-H."/>
            <person name="Turgeon B."/>
            <person name="Goodwin S."/>
            <person name="Spatafora J."/>
            <person name="Crous P."/>
            <person name="Grigoriev I."/>
        </authorList>
    </citation>
    <scope>NUCLEOTIDE SEQUENCE</scope>
    <source>
        <strain evidence="2">Tuck. ex Michener</strain>
    </source>
</reference>
<dbReference type="EMBL" id="ML991887">
    <property type="protein sequence ID" value="KAF2228855.1"/>
    <property type="molecule type" value="Genomic_DNA"/>
</dbReference>